<dbReference type="EMBL" id="AACB03000002">
    <property type="protein sequence ID" value="KAE8303730.1"/>
    <property type="molecule type" value="Genomic_DNA"/>
</dbReference>
<accession>A8B4P0</accession>
<dbReference type="InterPro" id="IPR013083">
    <property type="entry name" value="Znf_RING/FYVE/PHD"/>
</dbReference>
<dbReference type="VEuPathDB" id="GiardiaDB:GL50803_92983"/>
<dbReference type="KEGG" id="gla:GL50803_0092983"/>
<dbReference type="InterPro" id="IPR002110">
    <property type="entry name" value="Ankyrin_rpt"/>
</dbReference>
<dbReference type="Pfam" id="PF13920">
    <property type="entry name" value="zf-C3HC4_3"/>
    <property type="match status" value="1"/>
</dbReference>
<dbReference type="Gene3D" id="3.30.40.10">
    <property type="entry name" value="Zinc/RING finger domain, C3HC4 (zinc finger)"/>
    <property type="match status" value="1"/>
</dbReference>
<reference evidence="1 2" key="1">
    <citation type="journal article" date="2007" name="Science">
        <title>Genomic minimalism in the early diverging intestinal parasite Giardia lamblia.</title>
        <authorList>
            <person name="Morrison H.G."/>
            <person name="McArthur A.G."/>
            <person name="Gillin F.D."/>
            <person name="Aley S.B."/>
            <person name="Adam R.D."/>
            <person name="Olsen G.J."/>
            <person name="Best A.A."/>
            <person name="Cande W.Z."/>
            <person name="Chen F."/>
            <person name="Cipriano M.J."/>
            <person name="Davids B.J."/>
            <person name="Dawson S.C."/>
            <person name="Elmendorf H.G."/>
            <person name="Hehl A.B."/>
            <person name="Holder M.E."/>
            <person name="Huse S.M."/>
            <person name="Kim U.U."/>
            <person name="Lasek-Nesselquist E."/>
            <person name="Manning G."/>
            <person name="Nigam A."/>
            <person name="Nixon J.E."/>
            <person name="Palm D."/>
            <person name="Passamaneck N.E."/>
            <person name="Prabhu A."/>
            <person name="Reich C.I."/>
            <person name="Reiner D.S."/>
            <person name="Samuelson J."/>
            <person name="Svard S.G."/>
            <person name="Sogin M.L."/>
        </authorList>
    </citation>
    <scope>NUCLEOTIDE SEQUENCE [LARGE SCALE GENOMIC DNA]</scope>
    <source>
        <strain evidence="1 2">WB C6</strain>
    </source>
</reference>
<dbReference type="GeneID" id="5702576"/>
<dbReference type="Pfam" id="PF12796">
    <property type="entry name" value="Ank_2"/>
    <property type="match status" value="1"/>
</dbReference>
<dbReference type="PANTHER" id="PTHR24184">
    <property type="entry name" value="SI:CH211-189E2.2"/>
    <property type="match status" value="1"/>
</dbReference>
<evidence type="ECO:0000313" key="1">
    <source>
        <dbReference type="EMBL" id="KAE8303730.1"/>
    </source>
</evidence>
<dbReference type="SUPFAM" id="SSF48403">
    <property type="entry name" value="Ankyrin repeat"/>
    <property type="match status" value="1"/>
</dbReference>
<organism evidence="1 2">
    <name type="scientific">Giardia intestinalis (strain ATCC 50803 / WB clone C6)</name>
    <name type="common">Giardia lamblia</name>
    <dbReference type="NCBI Taxonomy" id="184922"/>
    <lineage>
        <taxon>Eukaryota</taxon>
        <taxon>Metamonada</taxon>
        <taxon>Diplomonadida</taxon>
        <taxon>Hexamitidae</taxon>
        <taxon>Giardiinae</taxon>
        <taxon>Giardia</taxon>
    </lineage>
</organism>
<dbReference type="Proteomes" id="UP000001548">
    <property type="component" value="Unassembled WGS sequence"/>
</dbReference>
<dbReference type="Gene3D" id="1.25.40.20">
    <property type="entry name" value="Ankyrin repeat-containing domain"/>
    <property type="match status" value="1"/>
</dbReference>
<dbReference type="AlphaFoldDB" id="A8B4P0"/>
<dbReference type="HOGENOM" id="CLU_1113089_0_0_1"/>
<proteinExistence type="predicted"/>
<dbReference type="PANTHER" id="PTHR24184:SF11">
    <property type="entry name" value="ANKYRIN REPEAT AND SOCS BOX CONTAINING 3"/>
    <property type="match status" value="1"/>
</dbReference>
<dbReference type="RefSeq" id="XP_001709652.1">
    <property type="nucleotide sequence ID" value="XM_001709600.1"/>
</dbReference>
<comment type="caution">
    <text evidence="1">The sequence shown here is derived from an EMBL/GenBank/DDBJ whole genome shotgun (WGS) entry which is preliminary data.</text>
</comment>
<gene>
    <name evidence="1" type="ORF">GL50803_0092983</name>
</gene>
<keyword evidence="2" id="KW-1185">Reference proteome</keyword>
<evidence type="ECO:0000313" key="2">
    <source>
        <dbReference type="Proteomes" id="UP000001548"/>
    </source>
</evidence>
<name>A8B4P0_GIAIC</name>
<dbReference type="SMART" id="SM00248">
    <property type="entry name" value="ANK"/>
    <property type="match status" value="2"/>
</dbReference>
<dbReference type="InterPro" id="IPR036770">
    <property type="entry name" value="Ankyrin_rpt-contain_sf"/>
</dbReference>
<sequence length="272" mass="30174">MATVTLRLLYGSRVNLSFPQEKQKALENRLDYVRAHKAVDAGQRDADGKTALMWAAEAGHTAVALELVDAEAGLVSNDGSFALIAAAKRGNLELIQALFEKEGRLRDAGKLSALNHASRAKQFEAAKVLRLKTIETMDAAMLEQLRQRVAATYTEMAKKSQQAEVKSHNMAIFRSFFEAFYSLSCSGIDQGAEISEEQLNKSLEKCLGEIRKLLNSKKYTKCVKCRANAPNLVCMPCKHYVLCKDCGKDVASEVCPGLREPPWHTSRSSRYR</sequence>
<protein>
    <submittedName>
        <fullName evidence="1">Ankyrin repeat protein 2</fullName>
    </submittedName>
</protein>